<proteinExistence type="predicted"/>
<dbReference type="AlphaFoldDB" id="A0A2U8E5W6"/>
<protein>
    <submittedName>
        <fullName evidence="2">Uncharacterized protein</fullName>
    </submittedName>
</protein>
<keyword evidence="3" id="KW-1185">Reference proteome</keyword>
<evidence type="ECO:0000313" key="3">
    <source>
        <dbReference type="Proteomes" id="UP000244896"/>
    </source>
</evidence>
<feature type="chain" id="PRO_5015934831" evidence="1">
    <location>
        <begin position="23"/>
        <end position="518"/>
    </location>
</feature>
<sequence length="518" mass="56021">MKSTFRNLCAFFIIHSSFFISGATGATSSWVFPGPDGRLVYETTPAGDRIMDFSHAGYKGGGVALPVVPVKLTVQPLADKNADATAHIQAAIDKVSARPPDANGFRGAVLLAPGDYTCTEPLRVNASGVVLRGSGATGPNASTIKMAGPKHNALYVGGDRYTIPGNSTDETAITDRYVPAGSKTFTVANAKNYSVGDTIVIRRTVTAEWIELLEMHTLFRNGKPQIWMKPGSKFSALRSIAAIDKNTITLDIPLPDYIDVKNLPANGATIAKIGQPVAVSLCGIENLRIQSPEQPVNHSKKLYSAIRMKAEDSWMRDVRIEETMDSVSVNGRRITLERVDVIRKARHEGSSKPAEFAPNGGQILLSRCSVEGDNVWFVATGSRHVGPIVILECTFNGKSRLEGHMGWTTGMLVDNCKLPDGGIDFKNRGTAGSGHGWGLGWSVAWNCVAKTHTIQQPASAFNWAIGCTWLDKDAARREIKNPGTFDSNDKPVTPRSLYLTQLRERLGPEALRAIGYSE</sequence>
<evidence type="ECO:0000256" key="1">
    <source>
        <dbReference type="SAM" id="SignalP"/>
    </source>
</evidence>
<keyword evidence="1" id="KW-0732">Signal</keyword>
<dbReference type="KEGG" id="elut:CKA38_14220"/>
<dbReference type="InterPro" id="IPR011050">
    <property type="entry name" value="Pectin_lyase_fold/virulence"/>
</dbReference>
<dbReference type="Proteomes" id="UP000244896">
    <property type="component" value="Chromosome"/>
</dbReference>
<feature type="signal peptide" evidence="1">
    <location>
        <begin position="1"/>
        <end position="22"/>
    </location>
</feature>
<evidence type="ECO:0000313" key="2">
    <source>
        <dbReference type="EMBL" id="AWI10253.1"/>
    </source>
</evidence>
<accession>A0A2U8E5W6</accession>
<dbReference type="SUPFAM" id="SSF51126">
    <property type="entry name" value="Pectin lyase-like"/>
    <property type="match status" value="1"/>
</dbReference>
<dbReference type="RefSeq" id="WP_108826157.1">
    <property type="nucleotide sequence ID" value="NZ_CP023004.1"/>
</dbReference>
<gene>
    <name evidence="2" type="ORF">CKA38_14220</name>
</gene>
<organism evidence="2 3">
    <name type="scientific">Ereboglobus luteus</name>
    <dbReference type="NCBI Taxonomy" id="1796921"/>
    <lineage>
        <taxon>Bacteria</taxon>
        <taxon>Pseudomonadati</taxon>
        <taxon>Verrucomicrobiota</taxon>
        <taxon>Opitutia</taxon>
        <taxon>Opitutales</taxon>
        <taxon>Opitutaceae</taxon>
        <taxon>Ereboglobus</taxon>
    </lineage>
</organism>
<dbReference type="Gene3D" id="2.160.20.10">
    <property type="entry name" value="Single-stranded right-handed beta-helix, Pectin lyase-like"/>
    <property type="match status" value="1"/>
</dbReference>
<dbReference type="EMBL" id="CP023004">
    <property type="protein sequence ID" value="AWI10253.1"/>
    <property type="molecule type" value="Genomic_DNA"/>
</dbReference>
<dbReference type="InterPro" id="IPR012334">
    <property type="entry name" value="Pectin_lyas_fold"/>
</dbReference>
<reference evidence="2 3" key="1">
    <citation type="journal article" date="2018" name="Syst. Appl. Microbiol.">
        <title>Ereboglobus luteus gen. nov. sp. nov. from cockroach guts, and new insights into the oxygen relationship of the genera Opitutus and Didymococcus (Verrucomicrobia: Opitutaceae).</title>
        <authorList>
            <person name="Tegtmeier D."/>
            <person name="Belitz A."/>
            <person name="Radek R."/>
            <person name="Heimerl T."/>
            <person name="Brune A."/>
        </authorList>
    </citation>
    <scope>NUCLEOTIDE SEQUENCE [LARGE SCALE GENOMIC DNA]</scope>
    <source>
        <strain evidence="2 3">Ho45</strain>
    </source>
</reference>
<name>A0A2U8E5W6_9BACT</name>
<dbReference type="OrthoDB" id="5488826at2"/>